<dbReference type="EMBL" id="CP074132">
    <property type="protein sequence ID" value="QUX27321.1"/>
    <property type="molecule type" value="Genomic_DNA"/>
</dbReference>
<protein>
    <submittedName>
        <fullName evidence="2">M20/M25/M40 family metallo-hydrolase</fullName>
    </submittedName>
</protein>
<dbReference type="InterPro" id="IPR002933">
    <property type="entry name" value="Peptidase_M20"/>
</dbReference>
<evidence type="ECO:0000256" key="1">
    <source>
        <dbReference type="SAM" id="MobiDB-lite"/>
    </source>
</evidence>
<dbReference type="Gene3D" id="3.30.70.360">
    <property type="match status" value="1"/>
</dbReference>
<reference evidence="3" key="1">
    <citation type="submission" date="2021-05" db="EMBL/GenBank/DDBJ databases">
        <title>Direct Submission.</title>
        <authorList>
            <person name="Li K."/>
            <person name="Gao J."/>
        </authorList>
    </citation>
    <scope>NUCLEOTIDE SEQUENCE [LARGE SCALE GENOMIC DNA]</scope>
    <source>
        <strain evidence="3">HDS12</strain>
    </source>
</reference>
<dbReference type="SUPFAM" id="SSF53187">
    <property type="entry name" value="Zn-dependent exopeptidases"/>
    <property type="match status" value="1"/>
</dbReference>
<evidence type="ECO:0000313" key="3">
    <source>
        <dbReference type="Proteomes" id="UP000678016"/>
    </source>
</evidence>
<dbReference type="PANTHER" id="PTHR43808">
    <property type="entry name" value="ACETYLORNITHINE DEACETYLASE"/>
    <property type="match status" value="1"/>
</dbReference>
<accession>A0ABX8C2I5</accession>
<name>A0ABX8C2I5_9ACTN</name>
<feature type="region of interest" description="Disordered" evidence="1">
    <location>
        <begin position="423"/>
        <end position="467"/>
    </location>
</feature>
<dbReference type="Pfam" id="PF01546">
    <property type="entry name" value="Peptidase_M20"/>
    <property type="match status" value="1"/>
</dbReference>
<evidence type="ECO:0000313" key="2">
    <source>
        <dbReference type="EMBL" id="QUX27321.1"/>
    </source>
</evidence>
<gene>
    <name evidence="2" type="ORF">KGD83_18610</name>
</gene>
<keyword evidence="3" id="KW-1185">Reference proteome</keyword>
<proteinExistence type="predicted"/>
<dbReference type="RefSeq" id="WP_212640391.1">
    <property type="nucleotide sequence ID" value="NZ_CP074132.1"/>
</dbReference>
<dbReference type="InterPro" id="IPR050072">
    <property type="entry name" value="Peptidase_M20A"/>
</dbReference>
<organism evidence="2 3">
    <name type="scientific">Nocardiopsis akebiae</name>
    <dbReference type="NCBI Taxonomy" id="2831968"/>
    <lineage>
        <taxon>Bacteria</taxon>
        <taxon>Bacillati</taxon>
        <taxon>Actinomycetota</taxon>
        <taxon>Actinomycetes</taxon>
        <taxon>Streptosporangiales</taxon>
        <taxon>Nocardiopsidaceae</taxon>
        <taxon>Nocardiopsis</taxon>
    </lineage>
</organism>
<dbReference type="Gene3D" id="3.40.630.10">
    <property type="entry name" value="Zn peptidases"/>
    <property type="match status" value="1"/>
</dbReference>
<dbReference type="Proteomes" id="UP000678016">
    <property type="component" value="Chromosome"/>
</dbReference>
<sequence>MTAALTPADHDLLLRLLELPTAGPLETGPDGPPPLLRQAQLLYARAAAESGFDVVRHAPARPADMDRPDVPAPVREALARPGFLGCQPSLVLRLGPDLPAERTVMFNVHLDTVAGQQPVGFDGERFHGRGAIDAKGPAVALLAGARAARERDPAVGRDVAVLIQAVAGEEGGAMGTLGTRPLVERGHTGRLNIFCEPTRMRFLTRSTAAMTARISVRGDDAIDDRPHTGHNASVLLGHLARHLGRALDAHARSGAVCLAGLHTGTLHNRVYGSGSLLLNLAYADAAAGRALERALTDALDAGLDAFTEDFADTALFARTAADARALTRLEWTKRGLPALDDRDPWAPALLRRAGIAPWPADEPAFTCDAIWMSGVAGASTAVLGPGDLAANNAHADGEFARADELDGFADAVARVLAAFTDRIPRRASGPDDPHEAQEPHTDEEPHTTHEEGDEDMRAHHDPAREAR</sequence>